<keyword evidence="4 7" id="KW-0547">Nucleotide-binding</keyword>
<dbReference type="InterPro" id="IPR008271">
    <property type="entry name" value="Ser/Thr_kinase_AS"/>
</dbReference>
<evidence type="ECO:0000256" key="3">
    <source>
        <dbReference type="ARBA" id="ARBA00022679"/>
    </source>
</evidence>
<dbReference type="PROSITE" id="PS00107">
    <property type="entry name" value="PROTEIN_KINASE_ATP"/>
    <property type="match status" value="1"/>
</dbReference>
<dbReference type="SUPFAM" id="SSF56112">
    <property type="entry name" value="Protein kinase-like (PK-like)"/>
    <property type="match status" value="1"/>
</dbReference>
<dbReference type="EMBL" id="CP002514">
    <property type="protein sequence ID" value="AEP12661.1"/>
    <property type="molecule type" value="Genomic_DNA"/>
</dbReference>
<sequence length="663" mass="71335">MRDASVPHGASAVPPALLAGLTMRLPLDVTSDPAPREASQNDPFLGRTLDGKYRIEQRIGRGGSGTVYRARHLLIHRTVAVKVLSLDLVSDDDALARFRREAAMAGRLKHFNIVSVTDFGLTPDGVAYLVMDFIEGRSLRRILNAQGTVAPEKLVGWLKPICSAVHAAHRKGIIHRDLKPDNVMIEVVDGEEIPRVLDFGIAKLMDAVTVGTDFTTETGSVMGTPHYMSPEQCEGKPLDARSDIYSLGTLVYELLTGNVPFPGKVTTTVMMQQVTAAPRPLRDLRPDLPEAVELCVMRALSKNPAARHATALDFALEFEAALSSASTPEVAPLSDPALVPAPTPRLHTDEPASNPALDFRAQLRQAAAVAPPVLLQRGGRLPSEDLPPASVMPLPVHNVGKPADSSESIRAAEARSSTEKLSAPALSVPASPPSVVSVPPPPEAVSARPEAAAPVAGTVDRAPEPSLPAMESAAAAAAALARASKGVALKAAPKPVRSSSPTFESQPVWAIRRGAAWPWMKMTMLLAGLVVLTYALATYLLYRQANFRLGAELAALARDRQQPLATLREQTAARLAARKLEVESVRVRLDPPNQRVMLYVRYRRTWLGWLPLRFEAEGQAQPVPMTLDILAGITPSQAEVVNVSPREIERYRSERQSGGSLGR</sequence>
<keyword evidence="2 11" id="KW-0723">Serine/threonine-protein kinase</keyword>
<evidence type="ECO:0000313" key="12">
    <source>
        <dbReference type="Proteomes" id="UP000006791"/>
    </source>
</evidence>
<dbReference type="SMART" id="SM00220">
    <property type="entry name" value="S_TKc"/>
    <property type="match status" value="1"/>
</dbReference>
<gene>
    <name evidence="11" type="ordered locus">Cabther_A1915</name>
</gene>
<dbReference type="InterPro" id="IPR000719">
    <property type="entry name" value="Prot_kinase_dom"/>
</dbReference>
<dbReference type="PANTHER" id="PTHR43289">
    <property type="entry name" value="MITOGEN-ACTIVATED PROTEIN KINASE KINASE KINASE 20-RELATED"/>
    <property type="match status" value="1"/>
</dbReference>
<dbReference type="HOGENOM" id="CLU_000288_63_44_0"/>
<name>G2LHJ7_CHLTF</name>
<keyword evidence="5 11" id="KW-0418">Kinase</keyword>
<keyword evidence="3 11" id="KW-0808">Transferase</keyword>
<evidence type="ECO:0000256" key="8">
    <source>
        <dbReference type="SAM" id="MobiDB-lite"/>
    </source>
</evidence>
<evidence type="ECO:0000256" key="4">
    <source>
        <dbReference type="ARBA" id="ARBA00022741"/>
    </source>
</evidence>
<keyword evidence="9" id="KW-0472">Membrane</keyword>
<dbReference type="Gene3D" id="1.10.510.10">
    <property type="entry name" value="Transferase(Phosphotransferase) domain 1"/>
    <property type="match status" value="1"/>
</dbReference>
<dbReference type="OrthoDB" id="111294at2"/>
<dbReference type="FunFam" id="1.10.510.10:FF:000021">
    <property type="entry name" value="Serine/threonine protein kinase"/>
    <property type="match status" value="1"/>
</dbReference>
<feature type="domain" description="Protein kinase" evidence="10">
    <location>
        <begin position="53"/>
        <end position="322"/>
    </location>
</feature>
<feature type="transmembrane region" description="Helical" evidence="9">
    <location>
        <begin position="522"/>
        <end position="542"/>
    </location>
</feature>
<dbReference type="Proteomes" id="UP000006791">
    <property type="component" value="Chromosome 1"/>
</dbReference>
<dbReference type="InterPro" id="IPR017441">
    <property type="entry name" value="Protein_kinase_ATP_BS"/>
</dbReference>
<dbReference type="PROSITE" id="PS00108">
    <property type="entry name" value="PROTEIN_KINASE_ST"/>
    <property type="match status" value="1"/>
</dbReference>
<reference evidence="11 12" key="1">
    <citation type="journal article" date="2012" name="Environ. Microbiol.">
        <title>Complete genome of Candidatus Chloracidobacterium thermophilum, a chlorophyll-based photoheterotroph belonging to the phylum Acidobacteria.</title>
        <authorList>
            <person name="Garcia Costas A.M."/>
            <person name="Liu Z."/>
            <person name="Tomsho L.P."/>
            <person name="Schuster S.C."/>
            <person name="Ward D.M."/>
            <person name="Bryant D.A."/>
        </authorList>
    </citation>
    <scope>NUCLEOTIDE SEQUENCE [LARGE SCALE GENOMIC DNA]</scope>
    <source>
        <strain evidence="11 12">B</strain>
    </source>
</reference>
<evidence type="ECO:0000256" key="5">
    <source>
        <dbReference type="ARBA" id="ARBA00022777"/>
    </source>
</evidence>
<dbReference type="InterPro" id="IPR011009">
    <property type="entry name" value="Kinase-like_dom_sf"/>
</dbReference>
<evidence type="ECO:0000259" key="10">
    <source>
        <dbReference type="PROSITE" id="PS50011"/>
    </source>
</evidence>
<keyword evidence="12" id="KW-1185">Reference proteome</keyword>
<feature type="compositionally biased region" description="Low complexity" evidence="8">
    <location>
        <begin position="419"/>
        <end position="437"/>
    </location>
</feature>
<dbReference type="KEGG" id="ctm:Cabther_A1915"/>
<evidence type="ECO:0000256" key="2">
    <source>
        <dbReference type="ARBA" id="ARBA00022527"/>
    </source>
</evidence>
<accession>G2LHJ7</accession>
<dbReference type="EC" id="2.7.11.1" evidence="1"/>
<evidence type="ECO:0000256" key="9">
    <source>
        <dbReference type="SAM" id="Phobius"/>
    </source>
</evidence>
<dbReference type="CDD" id="cd14014">
    <property type="entry name" value="STKc_PknB_like"/>
    <property type="match status" value="1"/>
</dbReference>
<dbReference type="PROSITE" id="PS50011">
    <property type="entry name" value="PROTEIN_KINASE_DOM"/>
    <property type="match status" value="1"/>
</dbReference>
<dbReference type="GO" id="GO:0005524">
    <property type="term" value="F:ATP binding"/>
    <property type="evidence" value="ECO:0007669"/>
    <property type="project" value="UniProtKB-UniRule"/>
</dbReference>
<dbReference type="AlphaFoldDB" id="G2LHJ7"/>
<dbReference type="RefSeq" id="WP_014100398.1">
    <property type="nucleotide sequence ID" value="NC_016024.1"/>
</dbReference>
<feature type="binding site" evidence="7">
    <location>
        <position position="82"/>
    </location>
    <ligand>
        <name>ATP</name>
        <dbReference type="ChEBI" id="CHEBI:30616"/>
    </ligand>
</feature>
<dbReference type="PANTHER" id="PTHR43289:SF6">
    <property type="entry name" value="SERINE_THREONINE-PROTEIN KINASE NEKL-3"/>
    <property type="match status" value="1"/>
</dbReference>
<protein>
    <recommendedName>
        <fullName evidence="1">non-specific serine/threonine protein kinase</fullName>
        <ecNumber evidence="1">2.7.11.1</ecNumber>
    </recommendedName>
</protein>
<evidence type="ECO:0000256" key="7">
    <source>
        <dbReference type="PROSITE-ProRule" id="PRU10141"/>
    </source>
</evidence>
<dbReference type="Pfam" id="PF00069">
    <property type="entry name" value="Pkinase"/>
    <property type="match status" value="1"/>
</dbReference>
<dbReference type="Gene3D" id="3.30.200.20">
    <property type="entry name" value="Phosphorylase Kinase, domain 1"/>
    <property type="match status" value="1"/>
</dbReference>
<organism evidence="11 12">
    <name type="scientific">Chloracidobacterium thermophilum (strain B)</name>
    <dbReference type="NCBI Taxonomy" id="981222"/>
    <lineage>
        <taxon>Bacteria</taxon>
        <taxon>Pseudomonadati</taxon>
        <taxon>Acidobacteriota</taxon>
        <taxon>Terriglobia</taxon>
        <taxon>Terriglobales</taxon>
        <taxon>Acidobacteriaceae</taxon>
        <taxon>Chloracidobacterium</taxon>
    </lineage>
</organism>
<dbReference type="GO" id="GO:0004674">
    <property type="term" value="F:protein serine/threonine kinase activity"/>
    <property type="evidence" value="ECO:0007669"/>
    <property type="project" value="UniProtKB-KW"/>
</dbReference>
<feature type="region of interest" description="Disordered" evidence="8">
    <location>
        <begin position="399"/>
        <end position="451"/>
    </location>
</feature>
<dbReference type="STRING" id="981222.Cabther_A1915"/>
<evidence type="ECO:0000313" key="11">
    <source>
        <dbReference type="EMBL" id="AEP12661.1"/>
    </source>
</evidence>
<evidence type="ECO:0000256" key="1">
    <source>
        <dbReference type="ARBA" id="ARBA00012513"/>
    </source>
</evidence>
<evidence type="ECO:0000256" key="6">
    <source>
        <dbReference type="ARBA" id="ARBA00022840"/>
    </source>
</evidence>
<proteinExistence type="predicted"/>
<keyword evidence="9" id="KW-0812">Transmembrane</keyword>
<keyword evidence="9" id="KW-1133">Transmembrane helix</keyword>
<keyword evidence="6 7" id="KW-0067">ATP-binding</keyword>